<dbReference type="InterPro" id="IPR013797">
    <property type="entry name" value="Maltooligo_trehalose_synth_4"/>
</dbReference>
<name>A0A2S5GJF4_9BURK</name>
<dbReference type="EMBL" id="PREU01000016">
    <property type="protein sequence ID" value="PPA73192.1"/>
    <property type="molecule type" value="Genomic_DNA"/>
</dbReference>
<dbReference type="AlphaFoldDB" id="A0A2S5GJF4"/>
<gene>
    <name evidence="3" type="primary">treY</name>
    <name evidence="3" type="ORF">C4E15_26105</name>
</gene>
<dbReference type="SUPFAM" id="SSF51445">
    <property type="entry name" value="(Trans)glycosidases"/>
    <property type="match status" value="1"/>
</dbReference>
<sequence>MKPVAPPIAPSIPRATARLQLHADFTLDDARRQLPYYAALGVSHLYLSPITQAKAGSTHGYDVIDHQRVSDDLGGESALRKLADAARAHGMGLIADIVPNHMAAHASNAWWADVLRLGRQSAQAGTFDINWDAPDPLLRGKVLLPVLPDPYSETLAAGGIRLVHDAQSGTSYIEAGGQQLPLTPGSATGDPATLCAACDPGSAAGQARLHALLERQHYRLAWWRTAPDLINWRRFFEISELVGVRVEDEAVFNAVHALVLRLYREGVLDGLRIDHIDGLASPGAYLRRLRRAMREADDARSQAGLPGEGYLVIEKILADDEALEPHWPTHGTTGYDFMDQVGALLHAPQAQAPLEQFWTSLSRDARDAPAQLRDARHRMLARHFPSERLALVTALARIAHMDARTRDWTQPAIDRVLTALLAAFPVYRTYAEDGGRSPADTHWCRIALDQARAALGDASADLRLLDQLDHWLGGGTPPSESATAATSATSTTSATPATPATSATPAMPAPAAAAIPGADSADAPDSQQAEARTLALRRFQQLTPPLAAKALEDTLFYRRGPLLSRNEVGSSPTRFTLPLEEFHALCAARARTHPHAMLATATHDHKRGEDTRARLAVLSEIPDEWRRTADGWIARLAPPGPPTPADRYLLLQSLVGAWPLSLSPDRLSEQPEAVADFLGRIAQWQEKALREAKLHTSWTDPNADYEGAARRCIEALQQPGDGQALLRDIGTWALKIAPAGLVNSLTQTVLRNTVPGVPDLYQGADLWDFSLVDPDNRRPVDYAERAALLAESNPSGTLEGDATDATAPLQEDARPDVLAGHVDTPIATDAQAWRSGAIKQSLIQRALGLRARHPDVFRLGDYTPLAAHGPRAANVIAYLRRHDGRCVLVVAPRLCAMALAGYAQGKPAQAAAYWEGTRVKLPADVDADMDALRDVLSGRRPSVNGAGELALDQLLRDGPVALLATE</sequence>
<evidence type="ECO:0000313" key="4">
    <source>
        <dbReference type="Proteomes" id="UP000239990"/>
    </source>
</evidence>
<feature type="region of interest" description="Disordered" evidence="1">
    <location>
        <begin position="473"/>
        <end position="529"/>
    </location>
</feature>
<dbReference type="CDD" id="cd11336">
    <property type="entry name" value="AmyAc_MTSase"/>
    <property type="match status" value="1"/>
</dbReference>
<evidence type="ECO:0000259" key="2">
    <source>
        <dbReference type="SMART" id="SM00642"/>
    </source>
</evidence>
<accession>A0A2S5GJF4</accession>
<dbReference type="PANTHER" id="PTHR10357">
    <property type="entry name" value="ALPHA-AMYLASE FAMILY MEMBER"/>
    <property type="match status" value="1"/>
</dbReference>
<dbReference type="GO" id="GO:0047470">
    <property type="term" value="F:(1,4)-alpha-D-glucan 1-alpha-D-glucosylmutase activity"/>
    <property type="evidence" value="ECO:0007669"/>
    <property type="project" value="TreeGrafter"/>
</dbReference>
<dbReference type="Gene3D" id="1.10.10.470">
    <property type="entry name" value="Maltooligosyl trehalose synthase, domain 4"/>
    <property type="match status" value="1"/>
</dbReference>
<protein>
    <submittedName>
        <fullName evidence="3">Malto-oligosyltrehalose synthase</fullName>
    </submittedName>
</protein>
<dbReference type="Pfam" id="PF00128">
    <property type="entry name" value="Alpha-amylase"/>
    <property type="match status" value="1"/>
</dbReference>
<dbReference type="OrthoDB" id="9761577at2"/>
<dbReference type="NCBIfam" id="TIGR02401">
    <property type="entry name" value="trehalose_TreY"/>
    <property type="match status" value="1"/>
</dbReference>
<dbReference type="Gene3D" id="3.20.20.80">
    <property type="entry name" value="Glycosidases"/>
    <property type="match status" value="2"/>
</dbReference>
<organism evidence="3 4">
    <name type="scientific">Achromobacter spanius</name>
    <dbReference type="NCBI Taxonomy" id="217203"/>
    <lineage>
        <taxon>Bacteria</taxon>
        <taxon>Pseudomonadati</taxon>
        <taxon>Pseudomonadota</taxon>
        <taxon>Betaproteobacteria</taxon>
        <taxon>Burkholderiales</taxon>
        <taxon>Alcaligenaceae</taxon>
        <taxon>Achromobacter</taxon>
    </lineage>
</organism>
<dbReference type="InterPro" id="IPR017853">
    <property type="entry name" value="GH"/>
</dbReference>
<dbReference type="SMART" id="SM00642">
    <property type="entry name" value="Aamy"/>
    <property type="match status" value="1"/>
</dbReference>
<dbReference type="GO" id="GO:0030980">
    <property type="term" value="P:alpha-glucan catabolic process"/>
    <property type="evidence" value="ECO:0007669"/>
    <property type="project" value="TreeGrafter"/>
</dbReference>
<evidence type="ECO:0000313" key="3">
    <source>
        <dbReference type="EMBL" id="PPA73192.1"/>
    </source>
</evidence>
<comment type="caution">
    <text evidence="3">The sequence shown here is derived from an EMBL/GenBank/DDBJ whole genome shotgun (WGS) entry which is preliminary data.</text>
</comment>
<dbReference type="RefSeq" id="WP_104145444.1">
    <property type="nucleotide sequence ID" value="NZ_PREU01000016.1"/>
</dbReference>
<feature type="compositionally biased region" description="Low complexity" evidence="1">
    <location>
        <begin position="477"/>
        <end position="526"/>
    </location>
</feature>
<dbReference type="InterPro" id="IPR012767">
    <property type="entry name" value="Trehalose_TreY"/>
</dbReference>
<proteinExistence type="predicted"/>
<dbReference type="Proteomes" id="UP000239990">
    <property type="component" value="Unassembled WGS sequence"/>
</dbReference>
<reference evidence="3 4" key="1">
    <citation type="submission" date="2018-02" db="EMBL/GenBank/DDBJ databases">
        <title>Draft Genome of Achromobacter spanius stain 6.</title>
        <authorList>
            <person name="Gunasekera T.S."/>
            <person name="Radwan O."/>
            <person name="Ruiz O.N."/>
        </authorList>
    </citation>
    <scope>NUCLEOTIDE SEQUENCE [LARGE SCALE GENOMIC DNA]</scope>
    <source>
        <strain evidence="3 4">6</strain>
    </source>
</reference>
<evidence type="ECO:0000256" key="1">
    <source>
        <dbReference type="SAM" id="MobiDB-lite"/>
    </source>
</evidence>
<dbReference type="Gene3D" id="3.30.1590.10">
    <property type="entry name" value="Maltooligosyl trehalose synthase, domain 2"/>
    <property type="match status" value="1"/>
</dbReference>
<dbReference type="PANTHER" id="PTHR10357:SF216">
    <property type="entry name" value="MALTOOLIGOSYL TREHALOSE SYNTHASE-RELATED"/>
    <property type="match status" value="1"/>
</dbReference>
<dbReference type="InterPro" id="IPR006047">
    <property type="entry name" value="GH13_cat_dom"/>
</dbReference>
<dbReference type="GO" id="GO:0005992">
    <property type="term" value="P:trehalose biosynthetic process"/>
    <property type="evidence" value="ECO:0007669"/>
    <property type="project" value="TreeGrafter"/>
</dbReference>
<feature type="domain" description="Glycosyl hydrolase family 13 catalytic" evidence="2">
    <location>
        <begin position="16"/>
        <end position="452"/>
    </location>
</feature>